<feature type="transmembrane region" description="Helical" evidence="3">
    <location>
        <begin position="143"/>
        <end position="174"/>
    </location>
</feature>
<dbReference type="InterPro" id="IPR000160">
    <property type="entry name" value="GGDEF_dom"/>
</dbReference>
<dbReference type="GO" id="GO:0052621">
    <property type="term" value="F:diguanylate cyclase activity"/>
    <property type="evidence" value="ECO:0007669"/>
    <property type="project" value="UniProtKB-EC"/>
</dbReference>
<dbReference type="InterPro" id="IPR029787">
    <property type="entry name" value="Nucleotide_cyclase"/>
</dbReference>
<dbReference type="InterPro" id="IPR043128">
    <property type="entry name" value="Rev_trsase/Diguanyl_cyclase"/>
</dbReference>
<dbReference type="SUPFAM" id="SSF55073">
    <property type="entry name" value="Nucleotide cyclase"/>
    <property type="match status" value="1"/>
</dbReference>
<comment type="catalytic activity">
    <reaction evidence="2">
        <text>2 GTP = 3',3'-c-di-GMP + 2 diphosphate</text>
        <dbReference type="Rhea" id="RHEA:24898"/>
        <dbReference type="ChEBI" id="CHEBI:33019"/>
        <dbReference type="ChEBI" id="CHEBI:37565"/>
        <dbReference type="ChEBI" id="CHEBI:58805"/>
        <dbReference type="EC" id="2.7.7.65"/>
    </reaction>
</comment>
<dbReference type="CDD" id="cd01949">
    <property type="entry name" value="GGDEF"/>
    <property type="match status" value="1"/>
</dbReference>
<comment type="caution">
    <text evidence="5">The sequence shown here is derived from an EMBL/GenBank/DDBJ whole genome shotgun (WGS) entry which is preliminary data.</text>
</comment>
<dbReference type="GO" id="GO:0005886">
    <property type="term" value="C:plasma membrane"/>
    <property type="evidence" value="ECO:0007669"/>
    <property type="project" value="TreeGrafter"/>
</dbReference>
<dbReference type="EMBL" id="JACOMF010000020">
    <property type="protein sequence ID" value="MBC4016914.1"/>
    <property type="molecule type" value="Genomic_DNA"/>
</dbReference>
<feature type="domain" description="GGDEF" evidence="4">
    <location>
        <begin position="245"/>
        <end position="378"/>
    </location>
</feature>
<keyword evidence="3" id="KW-0812">Transmembrane</keyword>
<dbReference type="PANTHER" id="PTHR45138:SF9">
    <property type="entry name" value="DIGUANYLATE CYCLASE DGCM-RELATED"/>
    <property type="match status" value="1"/>
</dbReference>
<dbReference type="RefSeq" id="WP_186771683.1">
    <property type="nucleotide sequence ID" value="NZ_JACOMF010000020.1"/>
</dbReference>
<dbReference type="Proteomes" id="UP000600101">
    <property type="component" value="Unassembled WGS sequence"/>
</dbReference>
<feature type="transmembrane region" description="Helical" evidence="3">
    <location>
        <begin position="12"/>
        <end position="35"/>
    </location>
</feature>
<dbReference type="NCBIfam" id="TIGR00254">
    <property type="entry name" value="GGDEF"/>
    <property type="match status" value="1"/>
</dbReference>
<gene>
    <name evidence="5" type="ORF">H7965_16455</name>
</gene>
<dbReference type="EC" id="2.7.7.65" evidence="1"/>
<dbReference type="PANTHER" id="PTHR45138">
    <property type="entry name" value="REGULATORY COMPONENTS OF SENSORY TRANSDUCTION SYSTEM"/>
    <property type="match status" value="1"/>
</dbReference>
<dbReference type="InterPro" id="IPR050469">
    <property type="entry name" value="Diguanylate_Cyclase"/>
</dbReference>
<dbReference type="GO" id="GO:1902201">
    <property type="term" value="P:negative regulation of bacterial-type flagellum-dependent cell motility"/>
    <property type="evidence" value="ECO:0007669"/>
    <property type="project" value="TreeGrafter"/>
</dbReference>
<keyword evidence="3" id="KW-1133">Transmembrane helix</keyword>
<dbReference type="Pfam" id="PF00990">
    <property type="entry name" value="GGDEF"/>
    <property type="match status" value="1"/>
</dbReference>
<keyword evidence="6" id="KW-1185">Reference proteome</keyword>
<dbReference type="AlphaFoldDB" id="A0A9X0UDS2"/>
<organism evidence="5 6">
    <name type="scientific">Siccirubricoccus deserti</name>
    <dbReference type="NCBI Taxonomy" id="2013562"/>
    <lineage>
        <taxon>Bacteria</taxon>
        <taxon>Pseudomonadati</taxon>
        <taxon>Pseudomonadota</taxon>
        <taxon>Alphaproteobacteria</taxon>
        <taxon>Acetobacterales</taxon>
        <taxon>Roseomonadaceae</taxon>
        <taxon>Siccirubricoccus</taxon>
    </lineage>
</organism>
<evidence type="ECO:0000256" key="3">
    <source>
        <dbReference type="SAM" id="Phobius"/>
    </source>
</evidence>
<evidence type="ECO:0000313" key="6">
    <source>
        <dbReference type="Proteomes" id="UP000600101"/>
    </source>
</evidence>
<reference evidence="5" key="1">
    <citation type="submission" date="2020-08" db="EMBL/GenBank/DDBJ databases">
        <authorList>
            <person name="Hu Y."/>
            <person name="Nguyen S.V."/>
            <person name="Li F."/>
            <person name="Fanning S."/>
        </authorList>
    </citation>
    <scope>NUCLEOTIDE SEQUENCE</scope>
    <source>
        <strain evidence="5">SYSU D8009</strain>
    </source>
</reference>
<dbReference type="PROSITE" id="PS50887">
    <property type="entry name" value="GGDEF"/>
    <property type="match status" value="1"/>
</dbReference>
<feature type="transmembrane region" description="Helical" evidence="3">
    <location>
        <begin position="80"/>
        <end position="99"/>
    </location>
</feature>
<evidence type="ECO:0000313" key="5">
    <source>
        <dbReference type="EMBL" id="MBC4016914.1"/>
    </source>
</evidence>
<dbReference type="Gene3D" id="3.30.70.270">
    <property type="match status" value="1"/>
</dbReference>
<protein>
    <recommendedName>
        <fullName evidence="1">diguanylate cyclase</fullName>
        <ecNumber evidence="1">2.7.7.65</ecNumber>
    </recommendedName>
</protein>
<dbReference type="GO" id="GO:0043709">
    <property type="term" value="P:cell adhesion involved in single-species biofilm formation"/>
    <property type="evidence" value="ECO:0007669"/>
    <property type="project" value="TreeGrafter"/>
</dbReference>
<evidence type="ECO:0000256" key="1">
    <source>
        <dbReference type="ARBA" id="ARBA00012528"/>
    </source>
</evidence>
<dbReference type="SMART" id="SM00267">
    <property type="entry name" value="GGDEF"/>
    <property type="match status" value="1"/>
</dbReference>
<evidence type="ECO:0000256" key="2">
    <source>
        <dbReference type="ARBA" id="ARBA00034247"/>
    </source>
</evidence>
<accession>A0A9X0UDS2</accession>
<evidence type="ECO:0000259" key="4">
    <source>
        <dbReference type="PROSITE" id="PS50887"/>
    </source>
</evidence>
<dbReference type="FunFam" id="3.30.70.270:FF:000001">
    <property type="entry name" value="Diguanylate cyclase domain protein"/>
    <property type="match status" value="1"/>
</dbReference>
<name>A0A9X0UDS2_9PROT</name>
<sequence>MTDAVAWQRTDMVFRQTLILAFGGLAMTALGGFAYWRTDAVWLLGWAMAVPVIFGARLGLAHAYHRRPAADPPRLWARRYALGAWATGAHWGVVALVVVTEPDVLTHLVIIIAQSRFFTNAARRNSPVPEASYGVPVLGLLPMVGACLVVGGTLYTCAAAFTAMVLVASIWIGWTRAAETLAQLVSAEERRRLVEQVGRTNAELVAANARLVAMARTDALTGLLNRRGFDEALAREWSRARWNSGRLCLLLVDVDRFKQYNDTHGHIAGDACLRRVAQAVAKAEHRPGDIIARYGGEELAVILPDTDGRAGMLVAERLRLAVEALAIPHCGSRVTVSIGVASLDQADSATPEILLSRADAALYMAKRDGRNRARLAEVA</sequence>
<proteinExistence type="predicted"/>
<keyword evidence="3" id="KW-0472">Membrane</keyword>
<feature type="transmembrane region" description="Helical" evidence="3">
    <location>
        <begin position="41"/>
        <end position="60"/>
    </location>
</feature>